<keyword evidence="3" id="KW-1185">Reference proteome</keyword>
<dbReference type="InterPro" id="IPR036691">
    <property type="entry name" value="Endo/exonu/phosph_ase_sf"/>
</dbReference>
<dbReference type="Pfam" id="PF14529">
    <property type="entry name" value="Exo_endo_phos_2"/>
    <property type="match status" value="1"/>
</dbReference>
<protein>
    <recommendedName>
        <fullName evidence="1">Reverse transcriptase domain-containing protein</fullName>
    </recommendedName>
</protein>
<dbReference type="GO" id="GO:0003824">
    <property type="term" value="F:catalytic activity"/>
    <property type="evidence" value="ECO:0007669"/>
    <property type="project" value="InterPro"/>
</dbReference>
<dbReference type="InterPro" id="IPR052560">
    <property type="entry name" value="RdDP_mobile_element"/>
</dbReference>
<reference evidence="2" key="2">
    <citation type="submission" date="2025-09" db="UniProtKB">
        <authorList>
            <consortium name="Ensembl"/>
        </authorList>
    </citation>
    <scope>IDENTIFICATION</scope>
</reference>
<dbReference type="PROSITE" id="PS50878">
    <property type="entry name" value="RT_POL"/>
    <property type="match status" value="1"/>
</dbReference>
<dbReference type="CDD" id="cd01650">
    <property type="entry name" value="RT_nLTR_like"/>
    <property type="match status" value="1"/>
</dbReference>
<dbReference type="Ensembl" id="ENSCCRT00010096947.1">
    <property type="protein sequence ID" value="ENSCCRP00010087400.1"/>
    <property type="gene ID" value="ENSCCRG00010038192.1"/>
</dbReference>
<dbReference type="InterPro" id="IPR036397">
    <property type="entry name" value="RNaseH_sf"/>
</dbReference>
<proteinExistence type="predicted"/>
<dbReference type="InterPro" id="IPR043502">
    <property type="entry name" value="DNA/RNA_pol_sf"/>
</dbReference>
<reference evidence="2" key="1">
    <citation type="submission" date="2025-08" db="UniProtKB">
        <authorList>
            <consortium name="Ensembl"/>
        </authorList>
    </citation>
    <scope>IDENTIFICATION</scope>
</reference>
<evidence type="ECO:0000259" key="1">
    <source>
        <dbReference type="PROSITE" id="PS50878"/>
    </source>
</evidence>
<accession>A0A8C1N8A2</accession>
<name>A0A8C1N8A2_CYPCA</name>
<dbReference type="InterPro" id="IPR012337">
    <property type="entry name" value="RNaseH-like_sf"/>
</dbReference>
<dbReference type="Proteomes" id="UP000694427">
    <property type="component" value="Unplaced"/>
</dbReference>
<dbReference type="Pfam" id="PF00078">
    <property type="entry name" value="RVT_1"/>
    <property type="match status" value="1"/>
</dbReference>
<dbReference type="Gene3D" id="3.30.420.10">
    <property type="entry name" value="Ribonuclease H-like superfamily/Ribonuclease H"/>
    <property type="match status" value="1"/>
</dbReference>
<evidence type="ECO:0000313" key="3">
    <source>
        <dbReference type="Proteomes" id="UP000694427"/>
    </source>
</evidence>
<sequence>MGGSKGEPCYSVKSRSIMGWLILMVIFLQWNARSLMANGQEFKHFINELEVKPDVICIQETWLKPHLEFVIHGYIGLRNDRITRGGGGCATFIKIGTPYKLKDKGVDQEYLVVEVWDRVGGIRIINYYNPCGRITLDNLLKIQGQDRQRVIWCADFNAHSSLWGSEQTDENGKIIEELIDEKDMVCLNDGRGTRINLVTGKESVLDLTLVSNTLSGESYWEVRSATTVGSDHYPVLCTVGGSMEAGVEKRIPKYIFGKANWEEFQSMSDELVTRIDMSGNIEEVNKQFTSAINRAAEEVIPKTKGKGTRRLVPWWNEECRQAVRLRNKAFRLVKRTHNYQYLIEYKKAQAVVRRTIRQAKRSSWRKFCDEIGRYTPVGEVWGMIKRMGGVRRQWDYPVLSFEEKIAKSDREKVEAMVKSFTKIHSSENLSEDERRRRAITMNKNFQRLDKKEESGKGIDEPFTMAEMVRAINRAKQTSPGKDQICYVMLKHLGERSLLKLLEIYNKVWKEGKLPSEWKEAVVIPIRKPGKDPTNPINYRPIALTSNLCKIMERMITERLSYELESRGVLNSCQSGFRKGRSTLDSVLRLENEIRKAQANKESIVAVFFDIEKAYDMMWKEGLLIKLSKLGVEGRVFNWIKDFLFERKIQVKIGVEMSSQYTIENGTPQGSVISPLLFIIMINDVFVQGQEEIGRSLFADDGAVWKRGRNVEYVIRKVQGEIDKVAEWGLDWGFRFSVDKTKTVFFTRKRIQEDKKLRLYGREIERLSSFKFLGVTLDSRLTFAEHIRRVEGKCKKVVNVMRCLTGKEWGASCSSLKSIYVALIRSVLDYGSIVVGAAAKSMIKRLEVVQTQALRVCCGAFKTSSAPALQVEVGEMPLELRRVHLMANYWVSLKGHNDNHPTKALLKECWENGRNVRENFGRIGNKIAEDLDIINVRLTPTVVFPALAPWKMIWPEVDWFVLEEKRKAREEINVVSVFKNRVGEEYGNFIQIYTDGAKNPETEVTGFGVAIPGQQIGISRRTSDKLGVYTVEMLAVLEALRWLEKMGQVKALICSDSVITRLRLGHCLLNKTLKLMGKHQTGLCEECQVEESVEHVLIECQRYVEQRGKMSIDLREMGVQELTLKSLLGGNGRAQFRVLMTFLKETGLYSRI</sequence>
<dbReference type="GO" id="GO:0006259">
    <property type="term" value="P:DNA metabolic process"/>
    <property type="evidence" value="ECO:0007669"/>
    <property type="project" value="UniProtKB-ARBA"/>
</dbReference>
<dbReference type="SUPFAM" id="SSF53098">
    <property type="entry name" value="Ribonuclease H-like"/>
    <property type="match status" value="1"/>
</dbReference>
<dbReference type="AlphaFoldDB" id="A0A8C1N8A2"/>
<organism evidence="2 3">
    <name type="scientific">Cyprinus carpio</name>
    <name type="common">Common carp</name>
    <dbReference type="NCBI Taxonomy" id="7962"/>
    <lineage>
        <taxon>Eukaryota</taxon>
        <taxon>Metazoa</taxon>
        <taxon>Chordata</taxon>
        <taxon>Craniata</taxon>
        <taxon>Vertebrata</taxon>
        <taxon>Euteleostomi</taxon>
        <taxon>Actinopterygii</taxon>
        <taxon>Neopterygii</taxon>
        <taxon>Teleostei</taxon>
        <taxon>Ostariophysi</taxon>
        <taxon>Cypriniformes</taxon>
        <taxon>Cyprinidae</taxon>
        <taxon>Cyprininae</taxon>
        <taxon>Cyprinus</taxon>
    </lineage>
</organism>
<dbReference type="InterPro" id="IPR000477">
    <property type="entry name" value="RT_dom"/>
</dbReference>
<dbReference type="SUPFAM" id="SSF56219">
    <property type="entry name" value="DNase I-like"/>
    <property type="match status" value="1"/>
</dbReference>
<dbReference type="GO" id="GO:0003676">
    <property type="term" value="F:nucleic acid binding"/>
    <property type="evidence" value="ECO:0007669"/>
    <property type="project" value="InterPro"/>
</dbReference>
<dbReference type="Gene3D" id="3.60.10.10">
    <property type="entry name" value="Endonuclease/exonuclease/phosphatase"/>
    <property type="match status" value="1"/>
</dbReference>
<dbReference type="SUPFAM" id="SSF56672">
    <property type="entry name" value="DNA/RNA polymerases"/>
    <property type="match status" value="1"/>
</dbReference>
<evidence type="ECO:0000313" key="2">
    <source>
        <dbReference type="Ensembl" id="ENSCCRP00010087400.1"/>
    </source>
</evidence>
<dbReference type="PANTHER" id="PTHR36688">
    <property type="entry name" value="ENDO/EXONUCLEASE/PHOSPHATASE DOMAIN-CONTAINING PROTEIN"/>
    <property type="match status" value="1"/>
</dbReference>
<dbReference type="InterPro" id="IPR005135">
    <property type="entry name" value="Endo/exonuclease/phosphatase"/>
</dbReference>
<feature type="domain" description="Reverse transcriptase" evidence="1">
    <location>
        <begin position="506"/>
        <end position="776"/>
    </location>
</feature>
<dbReference type="PANTHER" id="PTHR36688:SF2">
    <property type="entry name" value="ENDONUCLEASE_EXONUCLEASE_PHOSPHATASE DOMAIN-CONTAINING PROTEIN"/>
    <property type="match status" value="1"/>
</dbReference>